<keyword evidence="5" id="KW-1185">Reference proteome</keyword>
<evidence type="ECO:0000259" key="2">
    <source>
        <dbReference type="PROSITE" id="PS50846"/>
    </source>
</evidence>
<evidence type="ECO:0000313" key="6">
    <source>
        <dbReference type="RefSeq" id="XP_020098322.1"/>
    </source>
</evidence>
<dbReference type="EMBL" id="LSRQ01003025">
    <property type="protein sequence ID" value="OAY72626.1"/>
    <property type="molecule type" value="Genomic_DNA"/>
</dbReference>
<dbReference type="AlphaFoldDB" id="A0A199V6W6"/>
<dbReference type="Proteomes" id="UP000515123">
    <property type="component" value="Linkage group 11"/>
</dbReference>
<evidence type="ECO:0000313" key="4">
    <source>
        <dbReference type="Proteomes" id="UP000092600"/>
    </source>
</evidence>
<dbReference type="InterPro" id="IPR044526">
    <property type="entry name" value="NAKR1-3"/>
</dbReference>
<protein>
    <submittedName>
        <fullName evidence="3">Copper transport protein ATX1</fullName>
    </submittedName>
    <submittedName>
        <fullName evidence="6">Protein SODIUM POTASSIUM ROOT DEFECTIVE 2</fullName>
    </submittedName>
</protein>
<sequence>MGKRLGLDRVLECFSLSMSPNSCVCVHAVEEGEEEYAEKKALLKSHFDQMLKLKDIVDGTKTLAFHLEPKTVVLRVSMHCNGCARKVQKHISKMEGVTSFEVDLENKKVVVMGDITPFEVLESISKVKFAEIWVAP</sequence>
<dbReference type="OrthoDB" id="689350at2759"/>
<name>A0A199V6W6_ANACO</name>
<dbReference type="PROSITE" id="PS50846">
    <property type="entry name" value="HMA_2"/>
    <property type="match status" value="1"/>
</dbReference>
<dbReference type="GeneID" id="109717069"/>
<organism evidence="3 4">
    <name type="scientific">Ananas comosus</name>
    <name type="common">Pineapple</name>
    <name type="synonym">Ananas ananas</name>
    <dbReference type="NCBI Taxonomy" id="4615"/>
    <lineage>
        <taxon>Eukaryota</taxon>
        <taxon>Viridiplantae</taxon>
        <taxon>Streptophyta</taxon>
        <taxon>Embryophyta</taxon>
        <taxon>Tracheophyta</taxon>
        <taxon>Spermatophyta</taxon>
        <taxon>Magnoliopsida</taxon>
        <taxon>Liliopsida</taxon>
        <taxon>Poales</taxon>
        <taxon>Bromeliaceae</taxon>
        <taxon>Bromelioideae</taxon>
        <taxon>Ananas</taxon>
    </lineage>
</organism>
<dbReference type="PANTHER" id="PTHR46119:SF11">
    <property type="entry name" value="HEAVY METAL TRANSPORT_DETOXIFICATION SUPERFAMILY PROTEIN"/>
    <property type="match status" value="1"/>
</dbReference>
<evidence type="ECO:0000256" key="1">
    <source>
        <dbReference type="ARBA" id="ARBA00022723"/>
    </source>
</evidence>
<dbReference type="SUPFAM" id="SSF55008">
    <property type="entry name" value="HMA, heavy metal-associated domain"/>
    <property type="match status" value="1"/>
</dbReference>
<feature type="domain" description="HMA" evidence="2">
    <location>
        <begin position="69"/>
        <end position="135"/>
    </location>
</feature>
<proteinExistence type="predicted"/>
<dbReference type="Proteomes" id="UP000092600">
    <property type="component" value="Unassembled WGS sequence"/>
</dbReference>
<keyword evidence="1" id="KW-0479">Metal-binding</keyword>
<dbReference type="PANTHER" id="PTHR46119">
    <property type="entry name" value="OS08G0405700 PROTEIN"/>
    <property type="match status" value="1"/>
</dbReference>
<reference evidence="3 4" key="1">
    <citation type="journal article" date="2016" name="DNA Res.">
        <title>The draft genome of MD-2 pineapple using hybrid error correction of long reads.</title>
        <authorList>
            <person name="Redwan R.M."/>
            <person name="Saidin A."/>
            <person name="Kumar S.V."/>
        </authorList>
    </citation>
    <scope>NUCLEOTIDE SEQUENCE [LARGE SCALE GENOMIC DNA]</scope>
    <source>
        <strain evidence="4">cv. MD2</strain>
        <tissue evidence="3">Leaf</tissue>
    </source>
</reference>
<dbReference type="Gramene" id="Aco005674.1.mrna1">
    <property type="protein sequence ID" value="Aco005674.1.mrna1"/>
    <property type="gene ID" value="Aco005674.1.path1"/>
</dbReference>
<evidence type="ECO:0000313" key="5">
    <source>
        <dbReference type="Proteomes" id="UP000515123"/>
    </source>
</evidence>
<evidence type="ECO:0000313" key="3">
    <source>
        <dbReference type="EMBL" id="OAY72626.1"/>
    </source>
</evidence>
<dbReference type="GO" id="GO:0046872">
    <property type="term" value="F:metal ion binding"/>
    <property type="evidence" value="ECO:0007669"/>
    <property type="project" value="UniProtKB-KW"/>
</dbReference>
<dbReference type="Gene3D" id="3.30.70.100">
    <property type="match status" value="1"/>
</dbReference>
<dbReference type="FunFam" id="3.30.70.100:FF:000008">
    <property type="entry name" value="Copper transport protein ATOX1"/>
    <property type="match status" value="1"/>
</dbReference>
<dbReference type="InterPro" id="IPR006121">
    <property type="entry name" value="HMA_dom"/>
</dbReference>
<dbReference type="STRING" id="4615.A0A199V6W6"/>
<gene>
    <name evidence="6" type="primary">LOC109717069</name>
    <name evidence="3" type="ORF">ACMD2_22708</name>
</gene>
<dbReference type="Pfam" id="PF00403">
    <property type="entry name" value="HMA"/>
    <property type="match status" value="1"/>
</dbReference>
<dbReference type="InterPro" id="IPR036163">
    <property type="entry name" value="HMA_dom_sf"/>
</dbReference>
<dbReference type="RefSeq" id="XP_020098322.1">
    <property type="nucleotide sequence ID" value="XM_020242733.1"/>
</dbReference>
<reference evidence="6" key="2">
    <citation type="submission" date="2025-04" db="UniProtKB">
        <authorList>
            <consortium name="RefSeq"/>
        </authorList>
    </citation>
    <scope>IDENTIFICATION</scope>
    <source>
        <tissue evidence="6">Leaf</tissue>
    </source>
</reference>
<accession>A0A199V6W6</accession>
<dbReference type="CDD" id="cd00371">
    <property type="entry name" value="HMA"/>
    <property type="match status" value="1"/>
</dbReference>